<evidence type="ECO:0000313" key="3">
    <source>
        <dbReference type="Proteomes" id="UP001596392"/>
    </source>
</evidence>
<organism evidence="2 3">
    <name type="scientific">Catellatospora aurea</name>
    <dbReference type="NCBI Taxonomy" id="1337874"/>
    <lineage>
        <taxon>Bacteria</taxon>
        <taxon>Bacillati</taxon>
        <taxon>Actinomycetota</taxon>
        <taxon>Actinomycetes</taxon>
        <taxon>Micromonosporales</taxon>
        <taxon>Micromonosporaceae</taxon>
        <taxon>Catellatospora</taxon>
    </lineage>
</organism>
<reference evidence="3" key="1">
    <citation type="journal article" date="2019" name="Int. J. Syst. Evol. Microbiol.">
        <title>The Global Catalogue of Microorganisms (GCM) 10K type strain sequencing project: providing services to taxonomists for standard genome sequencing and annotation.</title>
        <authorList>
            <consortium name="The Broad Institute Genomics Platform"/>
            <consortium name="The Broad Institute Genome Sequencing Center for Infectious Disease"/>
            <person name="Wu L."/>
            <person name="Ma J."/>
        </authorList>
    </citation>
    <scope>NUCLEOTIDE SEQUENCE [LARGE SCALE GENOMIC DNA]</scope>
    <source>
        <strain evidence="3">CGMCC 1.9106</strain>
    </source>
</reference>
<dbReference type="RefSeq" id="WP_376808212.1">
    <property type="nucleotide sequence ID" value="NZ_JBHTAC010000024.1"/>
</dbReference>
<name>A0ABW2H3R1_9ACTN</name>
<gene>
    <name evidence="2" type="ORF">ACFQO7_22590</name>
</gene>
<proteinExistence type="predicted"/>
<feature type="transmembrane region" description="Helical" evidence="1">
    <location>
        <begin position="21"/>
        <end position="41"/>
    </location>
</feature>
<comment type="caution">
    <text evidence="2">The sequence shown here is derived from an EMBL/GenBank/DDBJ whole genome shotgun (WGS) entry which is preliminary data.</text>
</comment>
<keyword evidence="1" id="KW-0472">Membrane</keyword>
<evidence type="ECO:0000313" key="2">
    <source>
        <dbReference type="EMBL" id="MFC7245271.1"/>
    </source>
</evidence>
<evidence type="ECO:0000256" key="1">
    <source>
        <dbReference type="SAM" id="Phobius"/>
    </source>
</evidence>
<dbReference type="EMBL" id="JBHTAC010000024">
    <property type="protein sequence ID" value="MFC7245271.1"/>
    <property type="molecule type" value="Genomic_DNA"/>
</dbReference>
<dbReference type="Proteomes" id="UP001596392">
    <property type="component" value="Unassembled WGS sequence"/>
</dbReference>
<keyword evidence="1" id="KW-0812">Transmembrane</keyword>
<sequence>MTQHTAAGDDRTPAPIGMPRWVKVSGLIAVLLVAAFLALHLTGSTPAHGGQ</sequence>
<keyword evidence="1" id="KW-1133">Transmembrane helix</keyword>
<keyword evidence="3" id="KW-1185">Reference proteome</keyword>
<protein>
    <submittedName>
        <fullName evidence="2">Uncharacterized protein</fullName>
    </submittedName>
</protein>
<accession>A0ABW2H3R1</accession>